<protein>
    <recommendedName>
        <fullName evidence="4">LTD domain-containing protein</fullName>
    </recommendedName>
</protein>
<reference evidence="2 3" key="1">
    <citation type="journal article" date="2016" name="Nat. Commun.">
        <title>Thousands of microbial genomes shed light on interconnected biogeochemical processes in an aquifer system.</title>
        <authorList>
            <person name="Anantharaman K."/>
            <person name="Brown C.T."/>
            <person name="Hug L.A."/>
            <person name="Sharon I."/>
            <person name="Castelle C.J."/>
            <person name="Probst A.J."/>
            <person name="Thomas B.C."/>
            <person name="Singh A."/>
            <person name="Wilkins M.J."/>
            <person name="Karaoz U."/>
            <person name="Brodie E.L."/>
            <person name="Williams K.H."/>
            <person name="Hubbard S.S."/>
            <person name="Banfield J.F."/>
        </authorList>
    </citation>
    <scope>NUCLEOTIDE SEQUENCE [LARGE SCALE GENOMIC DNA]</scope>
</reference>
<gene>
    <name evidence="2" type="ORF">A2765_02445</name>
</gene>
<keyword evidence="1" id="KW-1133">Transmembrane helix</keyword>
<proteinExistence type="predicted"/>
<evidence type="ECO:0000256" key="1">
    <source>
        <dbReference type="SAM" id="Phobius"/>
    </source>
</evidence>
<evidence type="ECO:0000313" key="2">
    <source>
        <dbReference type="EMBL" id="OGG58562.1"/>
    </source>
</evidence>
<evidence type="ECO:0000313" key="3">
    <source>
        <dbReference type="Proteomes" id="UP000176377"/>
    </source>
</evidence>
<evidence type="ECO:0008006" key="4">
    <source>
        <dbReference type="Google" id="ProtNLM"/>
    </source>
</evidence>
<dbReference type="Proteomes" id="UP000176377">
    <property type="component" value="Unassembled WGS sequence"/>
</dbReference>
<accession>A0A1F6DC22</accession>
<name>A0A1F6DC22_9BACT</name>
<sequence length="329" mass="35410">MFRQIILALLAFIVIALLAMWIIGGGPRRSIQQIKDVTVLPFSPSTASGFRLPWQPAQLFPTLDITGALRPMEDTSDAQSTYYDLEAEYERLNEEAAKARTFGNPSAYSGTVSIAHNTAGVRATVAHDEYVEIAANFQGSTAIDIAGWSLESALSGTRAYIPGGASAFVMGAANVIGPVTLDPGAIAIISSAPSPVGISFRENSCTGYLGQFQAFSPELGGQCPSASSVLPLTEENLRLYGDTCFDELNALPACQFPQALPDTVTPACRAFLVSALSYNGCVNRERYRSSFQTNTWRVYLGGNAELWRNSHDAIRLLDAQGKTVDVFVY</sequence>
<keyword evidence="1" id="KW-0812">Transmembrane</keyword>
<feature type="transmembrane region" description="Helical" evidence="1">
    <location>
        <begin position="6"/>
        <end position="24"/>
    </location>
</feature>
<organism evidence="2 3">
    <name type="scientific">Candidatus Kaiserbacteria bacterium RIFCSPHIGHO2_01_FULL_56_24</name>
    <dbReference type="NCBI Taxonomy" id="1798487"/>
    <lineage>
        <taxon>Bacteria</taxon>
        <taxon>Candidatus Kaiseribacteriota</taxon>
    </lineage>
</organism>
<dbReference type="EMBL" id="MFLA01000032">
    <property type="protein sequence ID" value="OGG58562.1"/>
    <property type="molecule type" value="Genomic_DNA"/>
</dbReference>
<comment type="caution">
    <text evidence="2">The sequence shown here is derived from an EMBL/GenBank/DDBJ whole genome shotgun (WGS) entry which is preliminary data.</text>
</comment>
<dbReference type="AlphaFoldDB" id="A0A1F6DC22"/>
<keyword evidence="1" id="KW-0472">Membrane</keyword>